<protein>
    <submittedName>
        <fullName evidence="1">Uncharacterized protein</fullName>
    </submittedName>
</protein>
<accession>A0A7X4GXW5</accession>
<gene>
    <name evidence="1" type="ORF">GTP56_03225</name>
</gene>
<proteinExistence type="predicted"/>
<dbReference type="EMBL" id="WWCR01000002">
    <property type="protein sequence ID" value="MYM71206.1"/>
    <property type="molecule type" value="Genomic_DNA"/>
</dbReference>
<evidence type="ECO:0000313" key="1">
    <source>
        <dbReference type="EMBL" id="MYM71206.1"/>
    </source>
</evidence>
<dbReference type="AlphaFoldDB" id="A0A7X4GXW5"/>
<reference evidence="1 2" key="1">
    <citation type="submission" date="2019-12" db="EMBL/GenBank/DDBJ databases">
        <title>Novel species isolated from a subtropical stream in China.</title>
        <authorList>
            <person name="Lu H."/>
        </authorList>
    </citation>
    <scope>NUCLEOTIDE SEQUENCE [LARGE SCALE GENOMIC DNA]</scope>
    <source>
        <strain evidence="1 2">FT134W</strain>
    </source>
</reference>
<dbReference type="Proteomes" id="UP000469734">
    <property type="component" value="Unassembled WGS sequence"/>
</dbReference>
<name>A0A7X4GXW5_9BURK</name>
<evidence type="ECO:0000313" key="2">
    <source>
        <dbReference type="Proteomes" id="UP000469734"/>
    </source>
</evidence>
<sequence length="100" mass="11225">MNEFNNRIDAQRRILSLVNSRPWREELYGLSGAAIDRWAHANGLDPRSALTATIYASADKLFFLANKSQEQITEEYRLLASEVRQLGDSLAALLQSSCPV</sequence>
<dbReference type="RefSeq" id="WP_161048979.1">
    <property type="nucleotide sequence ID" value="NZ_WWCR01000002.1"/>
</dbReference>
<comment type="caution">
    <text evidence="1">The sequence shown here is derived from an EMBL/GenBank/DDBJ whole genome shotgun (WGS) entry which is preliminary data.</text>
</comment>
<organism evidence="1 2">
    <name type="scientific">Duganella margarita</name>
    <dbReference type="NCBI Taxonomy" id="2692170"/>
    <lineage>
        <taxon>Bacteria</taxon>
        <taxon>Pseudomonadati</taxon>
        <taxon>Pseudomonadota</taxon>
        <taxon>Betaproteobacteria</taxon>
        <taxon>Burkholderiales</taxon>
        <taxon>Oxalobacteraceae</taxon>
        <taxon>Telluria group</taxon>
        <taxon>Duganella</taxon>
    </lineage>
</organism>